<dbReference type="PROSITE" id="PS50111">
    <property type="entry name" value="CHEMOTAXIS_TRANSDUC_2"/>
    <property type="match status" value="1"/>
</dbReference>
<dbReference type="Pfam" id="PF00015">
    <property type="entry name" value="MCPsignal"/>
    <property type="match status" value="1"/>
</dbReference>
<feature type="domain" description="Methyl-accepting transducer" evidence="3">
    <location>
        <begin position="339"/>
        <end position="561"/>
    </location>
</feature>
<dbReference type="SMART" id="SM00283">
    <property type="entry name" value="MA"/>
    <property type="match status" value="1"/>
</dbReference>
<evidence type="ECO:0000313" key="7">
    <source>
        <dbReference type="EMBL" id="OYQ35165.1"/>
    </source>
</evidence>
<dbReference type="InterPro" id="IPR035965">
    <property type="entry name" value="PAS-like_dom_sf"/>
</dbReference>
<dbReference type="SUPFAM" id="SSF58104">
    <property type="entry name" value="Methyl-accepting chemotaxis protein (MCP) signaling domain"/>
    <property type="match status" value="1"/>
</dbReference>
<feature type="domain" description="PAC" evidence="5">
    <location>
        <begin position="286"/>
        <end position="338"/>
    </location>
</feature>
<dbReference type="InterPro" id="IPR000727">
    <property type="entry name" value="T_SNARE_dom"/>
</dbReference>
<comment type="caution">
    <text evidence="7">The sequence shown here is derived from an EMBL/GenBank/DDBJ whole genome shotgun (WGS) entry which is preliminary data.</text>
</comment>
<gene>
    <name evidence="7" type="ORF">CHU95_07975</name>
</gene>
<keyword evidence="2" id="KW-0807">Transducer</keyword>
<dbReference type="SUPFAM" id="SSF55785">
    <property type="entry name" value="PYP-like sensor domain (PAS domain)"/>
    <property type="match status" value="2"/>
</dbReference>
<dbReference type="InterPro" id="IPR050903">
    <property type="entry name" value="Bact_Chemotaxis_MeTrfase"/>
</dbReference>
<dbReference type="GO" id="GO:0007165">
    <property type="term" value="P:signal transduction"/>
    <property type="evidence" value="ECO:0007669"/>
    <property type="project" value="UniProtKB-KW"/>
</dbReference>
<dbReference type="InterPro" id="IPR004090">
    <property type="entry name" value="Chemotax_Me-accpt_rcpt"/>
</dbReference>
<dbReference type="CDD" id="cd00130">
    <property type="entry name" value="PAS"/>
    <property type="match status" value="2"/>
</dbReference>
<feature type="domain" description="PAC" evidence="5">
    <location>
        <begin position="164"/>
        <end position="216"/>
    </location>
</feature>
<reference evidence="7 8" key="1">
    <citation type="submission" date="2017-07" db="EMBL/GenBank/DDBJ databases">
        <title>Niveispirillum cyanobacteriorum sp. nov., isolated from cyanobacterial aggregates in a eutrophic lake.</title>
        <authorList>
            <person name="Cai H."/>
        </authorList>
    </citation>
    <scope>NUCLEOTIDE SEQUENCE [LARGE SCALE GENOMIC DNA]</scope>
    <source>
        <strain evidence="8">TH1-14</strain>
    </source>
</reference>
<dbReference type="Gene3D" id="3.30.450.20">
    <property type="entry name" value="PAS domain"/>
    <property type="match status" value="2"/>
</dbReference>
<evidence type="ECO:0008006" key="9">
    <source>
        <dbReference type="Google" id="ProtNLM"/>
    </source>
</evidence>
<dbReference type="InterPro" id="IPR000014">
    <property type="entry name" value="PAS"/>
</dbReference>
<dbReference type="PROSITE" id="PS50192">
    <property type="entry name" value="T_SNARE"/>
    <property type="match status" value="1"/>
</dbReference>
<dbReference type="EMBL" id="NOXU01000026">
    <property type="protein sequence ID" value="OYQ35165.1"/>
    <property type="molecule type" value="Genomic_DNA"/>
</dbReference>
<evidence type="ECO:0000259" key="4">
    <source>
        <dbReference type="PROSITE" id="PS50112"/>
    </source>
</evidence>
<feature type="domain" description="PAS" evidence="4">
    <location>
        <begin position="110"/>
        <end position="144"/>
    </location>
</feature>
<evidence type="ECO:0000259" key="6">
    <source>
        <dbReference type="PROSITE" id="PS50192"/>
    </source>
</evidence>
<sequence>MSMRKRTELMFQVAIRTGGASACQGRDGDRIRRTADACPDQRWQARAIAVANTSGGFPVRQVGIRWPASYLEMVMNAGKGWAMFGRFKQDAAATLAAVSGTQALIEFKPDGTILTANNAFLSLMGYSLAEIKGQHHRMFVDPADAADPAYARFWSDLASGRAVPAQESRRIAKGGRPVWIQGSYNPVLDGRGRVYKVVKVASDVTNQRLRAADLSGQIEALGRSQAVITFDLDGHILDANENFLSLMGYRLEDVKGRHHRIFVDPVDASSPAYRSLWNDLRQGRHSAGEFRRLTRDGREVYIHATYNPILDMNGKVFKVVKFASDITAQVKARHSNEQVLALVQRYLDDIVQAVEVSNRQAVEMSGATEQTSANIQAVAVGTDQLDGSIRSIAQNMNQSRDAAERVFAQVDAVGQAMARLVDGTSAMNGIVSLIQDIAGQINLLALNATIESARAGEAGKGFAVVATEVKGLARQASEATQRIADEIGTVQHVADDVASQVSHIHDAVAAVRSLVLSTAGAIDQQSSVARLMTRNMQESSLAVQRIAGNVGDISRSTALANDQVTRVREALSALA</sequence>
<proteinExistence type="inferred from homology"/>
<dbReference type="NCBIfam" id="TIGR00229">
    <property type="entry name" value="sensory_box"/>
    <property type="match status" value="2"/>
</dbReference>
<dbReference type="InterPro" id="IPR004089">
    <property type="entry name" value="MCPsignal_dom"/>
</dbReference>
<dbReference type="InterPro" id="IPR001610">
    <property type="entry name" value="PAC"/>
</dbReference>
<protein>
    <recommendedName>
        <fullName evidence="9">Chemotaxis protein</fullName>
    </recommendedName>
</protein>
<accession>A0A255Z2Q1</accession>
<dbReference type="PRINTS" id="PR00260">
    <property type="entry name" value="CHEMTRNSDUCR"/>
</dbReference>
<dbReference type="Gene3D" id="1.10.287.950">
    <property type="entry name" value="Methyl-accepting chemotaxis protein"/>
    <property type="match status" value="1"/>
</dbReference>
<dbReference type="Pfam" id="PF08447">
    <property type="entry name" value="PAS_3"/>
    <property type="match status" value="2"/>
</dbReference>
<name>A0A255Z2Q1_9PROT</name>
<dbReference type="PROSITE" id="PS50113">
    <property type="entry name" value="PAC"/>
    <property type="match status" value="2"/>
</dbReference>
<dbReference type="PROSITE" id="PS50112">
    <property type="entry name" value="PAS"/>
    <property type="match status" value="2"/>
</dbReference>
<evidence type="ECO:0000259" key="5">
    <source>
        <dbReference type="PROSITE" id="PS50113"/>
    </source>
</evidence>
<keyword evidence="8" id="KW-1185">Reference proteome</keyword>
<dbReference type="PANTHER" id="PTHR24422:SF10">
    <property type="entry name" value="CHEMOTAXIS PROTEIN METHYLTRANSFERASE 2"/>
    <property type="match status" value="1"/>
</dbReference>
<evidence type="ECO:0000313" key="8">
    <source>
        <dbReference type="Proteomes" id="UP000216998"/>
    </source>
</evidence>
<evidence type="ECO:0000259" key="3">
    <source>
        <dbReference type="PROSITE" id="PS50111"/>
    </source>
</evidence>
<comment type="similarity">
    <text evidence="1">Belongs to the methyl-accepting chemotaxis (MCP) protein family.</text>
</comment>
<evidence type="ECO:0000256" key="2">
    <source>
        <dbReference type="PROSITE-ProRule" id="PRU00284"/>
    </source>
</evidence>
<dbReference type="SMART" id="SM00091">
    <property type="entry name" value="PAS"/>
    <property type="match status" value="2"/>
</dbReference>
<dbReference type="InterPro" id="IPR000700">
    <property type="entry name" value="PAS-assoc_C"/>
</dbReference>
<evidence type="ECO:0000256" key="1">
    <source>
        <dbReference type="ARBA" id="ARBA00029447"/>
    </source>
</evidence>
<organism evidence="7 8">
    <name type="scientific">Niveispirillum lacus</name>
    <dbReference type="NCBI Taxonomy" id="1981099"/>
    <lineage>
        <taxon>Bacteria</taxon>
        <taxon>Pseudomonadati</taxon>
        <taxon>Pseudomonadota</taxon>
        <taxon>Alphaproteobacteria</taxon>
        <taxon>Rhodospirillales</taxon>
        <taxon>Azospirillaceae</taxon>
        <taxon>Niveispirillum</taxon>
    </lineage>
</organism>
<dbReference type="Proteomes" id="UP000216998">
    <property type="component" value="Unassembled WGS sequence"/>
</dbReference>
<feature type="domain" description="T-SNARE coiled-coil homology" evidence="6">
    <location>
        <begin position="491"/>
        <end position="553"/>
    </location>
</feature>
<dbReference type="GO" id="GO:0006935">
    <property type="term" value="P:chemotaxis"/>
    <property type="evidence" value="ECO:0007669"/>
    <property type="project" value="InterPro"/>
</dbReference>
<dbReference type="AlphaFoldDB" id="A0A255Z2Q1"/>
<dbReference type="InterPro" id="IPR013655">
    <property type="entry name" value="PAS_fold_3"/>
</dbReference>
<dbReference type="OrthoDB" id="9765776at2"/>
<dbReference type="SMART" id="SM00086">
    <property type="entry name" value="PAC"/>
    <property type="match status" value="2"/>
</dbReference>
<dbReference type="GO" id="GO:0016020">
    <property type="term" value="C:membrane"/>
    <property type="evidence" value="ECO:0007669"/>
    <property type="project" value="InterPro"/>
</dbReference>
<feature type="domain" description="PAS" evidence="4">
    <location>
        <begin position="210"/>
        <end position="257"/>
    </location>
</feature>
<dbReference type="PANTHER" id="PTHR24422">
    <property type="entry name" value="CHEMOTAXIS PROTEIN METHYLTRANSFERASE"/>
    <property type="match status" value="1"/>
</dbReference>
<dbReference type="GO" id="GO:0004888">
    <property type="term" value="F:transmembrane signaling receptor activity"/>
    <property type="evidence" value="ECO:0007669"/>
    <property type="project" value="InterPro"/>
</dbReference>